<dbReference type="EMBL" id="CP107523">
    <property type="protein sequence ID" value="UYN56706.1"/>
    <property type="molecule type" value="Genomic_DNA"/>
</dbReference>
<protein>
    <submittedName>
        <fullName evidence="9">LPXTG cell wall anchor domain-containing protein</fullName>
    </submittedName>
</protein>
<evidence type="ECO:0000256" key="1">
    <source>
        <dbReference type="ARBA" id="ARBA00022512"/>
    </source>
</evidence>
<reference evidence="8 10" key="1">
    <citation type="submission" date="2017-01" db="EMBL/GenBank/DDBJ databases">
        <title>Lactobacillus chiayiensis sp. nov., a lactic acid bacterium isolated from compost.</title>
        <authorList>
            <person name="Huang C.-H."/>
        </authorList>
    </citation>
    <scope>NUCLEOTIDE SEQUENCE [LARGE SCALE GENOMIC DNA]</scope>
    <source>
        <strain evidence="10">chh01</strain>
        <strain evidence="8">Chh01</strain>
    </source>
</reference>
<dbReference type="NCBIfam" id="TIGR01167">
    <property type="entry name" value="LPXTG_anchor"/>
    <property type="match status" value="1"/>
</dbReference>
<evidence type="ECO:0000256" key="4">
    <source>
        <dbReference type="ARBA" id="ARBA00023088"/>
    </source>
</evidence>
<dbReference type="InterPro" id="IPR019931">
    <property type="entry name" value="LPXTG_anchor"/>
</dbReference>
<dbReference type="NCBIfam" id="NF040509">
    <property type="entry name" value="Lacto_palin_RPT"/>
    <property type="match status" value="1"/>
</dbReference>
<feature type="region of interest" description="Disordered" evidence="5">
    <location>
        <begin position="88"/>
        <end position="157"/>
    </location>
</feature>
<keyword evidence="6" id="KW-0812">Transmembrane</keyword>
<accession>A0A4Q1U1W6</accession>
<evidence type="ECO:0000313" key="11">
    <source>
        <dbReference type="Proteomes" id="UP001164790"/>
    </source>
</evidence>
<evidence type="ECO:0000256" key="2">
    <source>
        <dbReference type="ARBA" id="ARBA00022525"/>
    </source>
</evidence>
<evidence type="ECO:0000313" key="10">
    <source>
        <dbReference type="Proteomes" id="UP000290475"/>
    </source>
</evidence>
<dbReference type="Proteomes" id="UP001164790">
    <property type="component" value="Chromosome"/>
</dbReference>
<organism evidence="8 10">
    <name type="scientific">Lacticaseibacillus chiayiensis</name>
    <dbReference type="NCBI Taxonomy" id="2100821"/>
    <lineage>
        <taxon>Bacteria</taxon>
        <taxon>Bacillati</taxon>
        <taxon>Bacillota</taxon>
        <taxon>Bacilli</taxon>
        <taxon>Lactobacillales</taxon>
        <taxon>Lactobacillaceae</taxon>
        <taxon>Lacticaseibacillus</taxon>
    </lineage>
</organism>
<keyword evidence="3" id="KW-0732">Signal</keyword>
<evidence type="ECO:0000259" key="7">
    <source>
        <dbReference type="Pfam" id="PF00746"/>
    </source>
</evidence>
<dbReference type="EMBL" id="MSSM01000015">
    <property type="protein sequence ID" value="RXT25001.1"/>
    <property type="molecule type" value="Genomic_DNA"/>
</dbReference>
<dbReference type="Proteomes" id="UP000290475">
    <property type="component" value="Unassembled WGS sequence"/>
</dbReference>
<reference evidence="9" key="2">
    <citation type="submission" date="2022-10" db="EMBL/GenBank/DDBJ databases">
        <title>Comparative genomic analysis and in-vitro probiotic properties of the potential probiotic L. chiayiensis AACE 3.</title>
        <authorList>
            <person name="Kang X."/>
        </authorList>
    </citation>
    <scope>NUCLEOTIDE SEQUENCE</scope>
    <source>
        <strain evidence="9">AACE 3</strain>
    </source>
</reference>
<evidence type="ECO:0000313" key="8">
    <source>
        <dbReference type="EMBL" id="RXT25001.1"/>
    </source>
</evidence>
<name>A0A4Q1U1W6_9LACO</name>
<keyword evidence="6" id="KW-0472">Membrane</keyword>
<feature type="transmembrane region" description="Helical" evidence="6">
    <location>
        <begin position="160"/>
        <end position="182"/>
    </location>
</feature>
<keyword evidence="6" id="KW-1133">Transmembrane helix</keyword>
<feature type="compositionally biased region" description="Low complexity" evidence="5">
    <location>
        <begin position="88"/>
        <end position="148"/>
    </location>
</feature>
<evidence type="ECO:0000256" key="5">
    <source>
        <dbReference type="SAM" id="MobiDB-lite"/>
    </source>
</evidence>
<evidence type="ECO:0000256" key="6">
    <source>
        <dbReference type="SAM" id="Phobius"/>
    </source>
</evidence>
<evidence type="ECO:0000256" key="3">
    <source>
        <dbReference type="ARBA" id="ARBA00022729"/>
    </source>
</evidence>
<proteinExistence type="predicted"/>
<dbReference type="AntiFam" id="ANF00266">
    <property type="entry name" value="DNA repeat translations related to WP_020751851.1"/>
</dbReference>
<sequence length="186" mass="19436">MGWLFLTRSLTQESAYKDLGRNGKNRHHAQGRVPFSTDDPQFKRNVFYHFELPDQHVTVGYNWNLIGGETADEKAAVVSVKLLAIASASSQSSSSQASSKASQKPSAESSVASSRPSVSASSSENPSKASATASLTSQTSQAATSAASGSNHGLPQTGEALGQSGLLAGLATLLSALGAWLWRRQG</sequence>
<feature type="domain" description="Gram-positive cocci surface proteins LPxTG" evidence="7">
    <location>
        <begin position="149"/>
        <end position="178"/>
    </location>
</feature>
<keyword evidence="4" id="KW-0572">Peptidoglycan-anchor</keyword>
<keyword evidence="1" id="KW-0134">Cell wall</keyword>
<gene>
    <name evidence="8" type="ORF">BVJ53_07075</name>
    <name evidence="9" type="ORF">OFW50_00940</name>
</gene>
<keyword evidence="2" id="KW-0964">Secreted</keyword>
<dbReference type="RefSeq" id="WP_158280570.1">
    <property type="nucleotide sequence ID" value="NZ_CP074378.1"/>
</dbReference>
<dbReference type="AlphaFoldDB" id="A0A4Q1U1W6"/>
<keyword evidence="11" id="KW-1185">Reference proteome</keyword>
<dbReference type="Pfam" id="PF00746">
    <property type="entry name" value="Gram_pos_anchor"/>
    <property type="match status" value="1"/>
</dbReference>
<evidence type="ECO:0000313" key="9">
    <source>
        <dbReference type="EMBL" id="UYN56706.1"/>
    </source>
</evidence>